<keyword evidence="1" id="KW-1133">Transmembrane helix</keyword>
<evidence type="ECO:0000256" key="1">
    <source>
        <dbReference type="SAM" id="Phobius"/>
    </source>
</evidence>
<feature type="transmembrane region" description="Helical" evidence="1">
    <location>
        <begin position="57"/>
        <end position="75"/>
    </location>
</feature>
<evidence type="ECO:0000313" key="2">
    <source>
        <dbReference type="EMBL" id="KKU87800.1"/>
    </source>
</evidence>
<protein>
    <submittedName>
        <fullName evidence="2">Uncharacterized protein</fullName>
    </submittedName>
</protein>
<feature type="transmembrane region" description="Helical" evidence="1">
    <location>
        <begin position="12"/>
        <end position="29"/>
    </location>
</feature>
<keyword evidence="1" id="KW-0472">Membrane</keyword>
<dbReference type="EMBL" id="LCOY01000018">
    <property type="protein sequence ID" value="KKU87800.1"/>
    <property type="molecule type" value="Genomic_DNA"/>
</dbReference>
<evidence type="ECO:0000313" key="3">
    <source>
        <dbReference type="Proteomes" id="UP000034739"/>
    </source>
</evidence>
<name>A0A0G1X033_9BACT</name>
<dbReference type="Proteomes" id="UP000034739">
    <property type="component" value="Unassembled WGS sequence"/>
</dbReference>
<keyword evidence="1" id="KW-0812">Transmembrane</keyword>
<dbReference type="AlphaFoldDB" id="A0A0G1X033"/>
<reference evidence="2 3" key="1">
    <citation type="journal article" date="2015" name="Nature">
        <title>rRNA introns, odd ribosomes, and small enigmatic genomes across a large radiation of phyla.</title>
        <authorList>
            <person name="Brown C.T."/>
            <person name="Hug L.A."/>
            <person name="Thomas B.C."/>
            <person name="Sharon I."/>
            <person name="Castelle C.J."/>
            <person name="Singh A."/>
            <person name="Wilkins M.J."/>
            <person name="Williams K.H."/>
            <person name="Banfield J.F."/>
        </authorList>
    </citation>
    <scope>NUCLEOTIDE SEQUENCE [LARGE SCALE GENOMIC DNA]</scope>
</reference>
<organism evidence="2 3">
    <name type="scientific">Candidatus Gottesmanbacteria bacterium GW2011_GWA2_47_9</name>
    <dbReference type="NCBI Taxonomy" id="1618445"/>
    <lineage>
        <taxon>Bacteria</taxon>
        <taxon>Candidatus Gottesmaniibacteriota</taxon>
    </lineage>
</organism>
<proteinExistence type="predicted"/>
<gene>
    <name evidence="2" type="ORF">UY16_C0018G0005</name>
</gene>
<sequence length="90" mass="10370">MKFKDVLVHHRLFFYFLLLFVVVAAVDLFNLDRIIYKVVCDAVAPVSGSPCPPYYDIPIWHVYLSLAILAALYHVHGEIRVSNKHLSSRK</sequence>
<accession>A0A0G1X033</accession>
<comment type="caution">
    <text evidence="2">The sequence shown here is derived from an EMBL/GenBank/DDBJ whole genome shotgun (WGS) entry which is preliminary data.</text>
</comment>